<protein>
    <recommendedName>
        <fullName evidence="3">beta-N-acetylhexosaminidase</fullName>
        <ecNumber evidence="3">3.2.1.52</ecNumber>
    </recommendedName>
</protein>
<comment type="similarity">
    <text evidence="2">Belongs to the glycosyl hydrolase 3 family.</text>
</comment>
<evidence type="ECO:0000256" key="5">
    <source>
        <dbReference type="ARBA" id="ARBA00023295"/>
    </source>
</evidence>
<dbReference type="PANTHER" id="PTHR30480:SF13">
    <property type="entry name" value="BETA-HEXOSAMINIDASE"/>
    <property type="match status" value="1"/>
</dbReference>
<dbReference type="GO" id="GO:0005975">
    <property type="term" value="P:carbohydrate metabolic process"/>
    <property type="evidence" value="ECO:0007669"/>
    <property type="project" value="InterPro"/>
</dbReference>
<dbReference type="PROSITE" id="PS00775">
    <property type="entry name" value="GLYCOSYL_HYDROL_F3"/>
    <property type="match status" value="1"/>
</dbReference>
<accession>A0A3A1N4Y8</accession>
<dbReference type="Proteomes" id="UP000266067">
    <property type="component" value="Unassembled WGS sequence"/>
</dbReference>
<comment type="catalytic activity">
    <reaction evidence="1">
        <text>Hydrolysis of terminal non-reducing N-acetyl-D-hexosamine residues in N-acetyl-beta-D-hexosaminides.</text>
        <dbReference type="EC" id="3.2.1.52"/>
    </reaction>
</comment>
<gene>
    <name evidence="7" type="ORF">D2V08_12700</name>
</gene>
<dbReference type="InterPro" id="IPR017853">
    <property type="entry name" value="GH"/>
</dbReference>
<dbReference type="RefSeq" id="WP_119608536.1">
    <property type="nucleotide sequence ID" value="NZ_QXFH01000074.1"/>
</dbReference>
<comment type="caution">
    <text evidence="7">The sequence shown here is derived from an EMBL/GenBank/DDBJ whole genome shotgun (WGS) entry which is preliminary data.</text>
</comment>
<keyword evidence="5" id="KW-0326">Glycosidase</keyword>
<evidence type="ECO:0000256" key="2">
    <source>
        <dbReference type="ARBA" id="ARBA00005336"/>
    </source>
</evidence>
<evidence type="ECO:0000256" key="1">
    <source>
        <dbReference type="ARBA" id="ARBA00001231"/>
    </source>
</evidence>
<dbReference type="GO" id="GO:0009254">
    <property type="term" value="P:peptidoglycan turnover"/>
    <property type="evidence" value="ECO:0007669"/>
    <property type="project" value="TreeGrafter"/>
</dbReference>
<dbReference type="PANTHER" id="PTHR30480">
    <property type="entry name" value="BETA-HEXOSAMINIDASE-RELATED"/>
    <property type="match status" value="1"/>
</dbReference>
<dbReference type="OrthoDB" id="9805821at2"/>
<reference evidence="7 8" key="1">
    <citation type="submission" date="2018-08" db="EMBL/GenBank/DDBJ databases">
        <title>Proposal of Muricauda 72 sp.nov. and Muricauda NH166 sp.nov., isolated from seawater.</title>
        <authorList>
            <person name="Cheng H."/>
            <person name="Wu Y.-H."/>
            <person name="Guo L.-L."/>
            <person name="Xu X.-W."/>
        </authorList>
    </citation>
    <scope>NUCLEOTIDE SEQUENCE [LARGE SCALE GENOMIC DNA]</scope>
    <source>
        <strain evidence="7 8">KCTC 22173</strain>
    </source>
</reference>
<dbReference type="InterPro" id="IPR050226">
    <property type="entry name" value="NagZ_Beta-hexosaminidase"/>
</dbReference>
<dbReference type="InterPro" id="IPR001764">
    <property type="entry name" value="Glyco_hydro_3_N"/>
</dbReference>
<dbReference type="EMBL" id="QXFH01000074">
    <property type="protein sequence ID" value="RIV32565.1"/>
    <property type="molecule type" value="Genomic_DNA"/>
</dbReference>
<keyword evidence="4 7" id="KW-0378">Hydrolase</keyword>
<keyword evidence="8" id="KW-1185">Reference proteome</keyword>
<dbReference type="Gene3D" id="3.20.20.300">
    <property type="entry name" value="Glycoside hydrolase, family 3, N-terminal domain"/>
    <property type="match status" value="1"/>
</dbReference>
<evidence type="ECO:0000256" key="4">
    <source>
        <dbReference type="ARBA" id="ARBA00022801"/>
    </source>
</evidence>
<dbReference type="InterPro" id="IPR036962">
    <property type="entry name" value="Glyco_hydro_3_N_sf"/>
</dbReference>
<dbReference type="GO" id="GO:0004563">
    <property type="term" value="F:beta-N-acetylhexosaminidase activity"/>
    <property type="evidence" value="ECO:0007669"/>
    <property type="project" value="UniProtKB-EC"/>
</dbReference>
<dbReference type="Pfam" id="PF00933">
    <property type="entry name" value="Glyco_hydro_3"/>
    <property type="match status" value="1"/>
</dbReference>
<dbReference type="InterPro" id="IPR019800">
    <property type="entry name" value="Glyco_hydro_3_AS"/>
</dbReference>
<dbReference type="SUPFAM" id="SSF51445">
    <property type="entry name" value="(Trans)glycosidases"/>
    <property type="match status" value="1"/>
</dbReference>
<dbReference type="EC" id="3.2.1.52" evidence="3"/>
<sequence length="528" mass="59033">MTKTFQKYTLPKETLTLKQKVGQLFMPAVFINDTEEEVQKMEKLIKEHHVGSICFFHSRASAAANFEGKNKIVHNKKSYDRLLELIARYQKAASTPLLVAIDAEWGLAMRIENTPQYPYAITLGALENNNDLIFKVGEAIGNDCKQAGIQWNLAPVVDINNNPENPVIGYRSFGDDRKRVFDKAEAFIKGMAKSGTLNSIKHFPGHGDTATDSHLGLPVIDKSMDELMENELYPFKKIIESGVDSVMVGHLLLPQLDEENPSTTSHKIISGLLRKQLQFYGVIISDALNMHAVSKKFPQKGALEKVAFDAGMDVLCFSENVAEGIDQILESATEKRIQDSFARVWALKQKVFTEEAQLKKIDNNIHAKLNQEIAEKSITELHGDALFAEQIKSSNFLNVSVSSGKNNSFSKQISSHFGLSVVDLDVALNSNNQNVLLSIFPPAVKPKDSFGFDEKTLSSIHKLVEEKNTLIYLFGNPYVLDILKLKPSSNVVLVYQDFPEFQEVAFEHFSDKIEAKGNLHIQLKTFGL</sequence>
<name>A0A3A1N4Y8_9FLAO</name>
<evidence type="ECO:0000259" key="6">
    <source>
        <dbReference type="Pfam" id="PF00933"/>
    </source>
</evidence>
<feature type="domain" description="Glycoside hydrolase family 3 N-terminal" evidence="6">
    <location>
        <begin position="16"/>
        <end position="345"/>
    </location>
</feature>
<evidence type="ECO:0000256" key="3">
    <source>
        <dbReference type="ARBA" id="ARBA00012663"/>
    </source>
</evidence>
<organism evidence="7 8">
    <name type="scientific">Flagellimonas lutimaris</name>
    <dbReference type="NCBI Taxonomy" id="475082"/>
    <lineage>
        <taxon>Bacteria</taxon>
        <taxon>Pseudomonadati</taxon>
        <taxon>Bacteroidota</taxon>
        <taxon>Flavobacteriia</taxon>
        <taxon>Flavobacteriales</taxon>
        <taxon>Flavobacteriaceae</taxon>
        <taxon>Flagellimonas</taxon>
    </lineage>
</organism>
<proteinExistence type="inferred from homology"/>
<dbReference type="AlphaFoldDB" id="A0A3A1N4Y8"/>
<evidence type="ECO:0000313" key="8">
    <source>
        <dbReference type="Proteomes" id="UP000266067"/>
    </source>
</evidence>
<evidence type="ECO:0000313" key="7">
    <source>
        <dbReference type="EMBL" id="RIV32565.1"/>
    </source>
</evidence>